<dbReference type="EMBL" id="SNRY01006079">
    <property type="protein sequence ID" value="KAA6313398.1"/>
    <property type="molecule type" value="Genomic_DNA"/>
</dbReference>
<reference evidence="2" key="1">
    <citation type="submission" date="2019-03" db="EMBL/GenBank/DDBJ databases">
        <title>Single cell metagenomics reveals metabolic interactions within the superorganism composed of flagellate Streblomastix strix and complex community of Bacteroidetes bacteria on its surface.</title>
        <authorList>
            <person name="Treitli S.C."/>
            <person name="Kolisko M."/>
            <person name="Husnik F."/>
            <person name="Keeling P."/>
            <person name="Hampl V."/>
        </authorList>
    </citation>
    <scope>NUCLEOTIDE SEQUENCE</scope>
    <source>
        <strain evidence="2">STM</strain>
    </source>
</reference>
<gene>
    <name evidence="2" type="ORF">EZS27_035824</name>
</gene>
<keyword evidence="1" id="KW-0812">Transmembrane</keyword>
<protein>
    <submittedName>
        <fullName evidence="2">Uncharacterized protein</fullName>
    </submittedName>
</protein>
<organism evidence="2">
    <name type="scientific">termite gut metagenome</name>
    <dbReference type="NCBI Taxonomy" id="433724"/>
    <lineage>
        <taxon>unclassified sequences</taxon>
        <taxon>metagenomes</taxon>
        <taxon>organismal metagenomes</taxon>
    </lineage>
</organism>
<keyword evidence="1" id="KW-1133">Transmembrane helix</keyword>
<comment type="caution">
    <text evidence="2">The sequence shown here is derived from an EMBL/GenBank/DDBJ whole genome shotgun (WGS) entry which is preliminary data.</text>
</comment>
<sequence length="125" mass="14094">MRSFIVIIILCPQVNISLQVFQGSIYLLSESCTIKLILHCPAEAFASVCLRTFSLCFAVFHVLYGKIELIFVVLWLRNIHSIYRLRYASRVCHTCQKNGMTVSLSISAAVKAVLRSYSLANATFE</sequence>
<dbReference type="AlphaFoldDB" id="A0A5J4PXL9"/>
<name>A0A5J4PXL9_9ZZZZ</name>
<keyword evidence="1" id="KW-0472">Membrane</keyword>
<feature type="transmembrane region" description="Helical" evidence="1">
    <location>
        <begin position="52"/>
        <end position="76"/>
    </location>
</feature>
<evidence type="ECO:0000313" key="2">
    <source>
        <dbReference type="EMBL" id="KAA6313398.1"/>
    </source>
</evidence>
<accession>A0A5J4PXL9</accession>
<evidence type="ECO:0000256" key="1">
    <source>
        <dbReference type="SAM" id="Phobius"/>
    </source>
</evidence>
<proteinExistence type="predicted"/>